<dbReference type="GO" id="GO:0004526">
    <property type="term" value="F:ribonuclease P activity"/>
    <property type="evidence" value="ECO:0007669"/>
    <property type="project" value="TreeGrafter"/>
</dbReference>
<dbReference type="Proteomes" id="UP000319731">
    <property type="component" value="Unassembled WGS sequence"/>
</dbReference>
<dbReference type="PANTHER" id="PTHR15396">
    <property type="entry name" value="RIBONUCLEASE P PROTEIN SUBUNIT P40"/>
    <property type="match status" value="1"/>
</dbReference>
<dbReference type="GO" id="GO:0000172">
    <property type="term" value="C:ribonuclease MRP complex"/>
    <property type="evidence" value="ECO:0007669"/>
    <property type="project" value="TreeGrafter"/>
</dbReference>
<dbReference type="PANTHER" id="PTHR15396:SF1">
    <property type="entry name" value="RIBONUCLEASE P PROTEIN SUBUNIT P40"/>
    <property type="match status" value="1"/>
</dbReference>
<proteinExistence type="predicted"/>
<dbReference type="GO" id="GO:0000171">
    <property type="term" value="F:ribonuclease MRP activity"/>
    <property type="evidence" value="ECO:0007669"/>
    <property type="project" value="TreeGrafter"/>
</dbReference>
<protein>
    <submittedName>
        <fullName evidence="2">Uncharacterized protein</fullName>
    </submittedName>
</protein>
<dbReference type="EMBL" id="QEAO01000005">
    <property type="protein sequence ID" value="TPX36272.1"/>
    <property type="molecule type" value="Genomic_DNA"/>
</dbReference>
<dbReference type="GO" id="GO:0001682">
    <property type="term" value="P:tRNA 5'-leader removal"/>
    <property type="evidence" value="ECO:0007669"/>
    <property type="project" value="InterPro"/>
</dbReference>
<evidence type="ECO:0000256" key="1">
    <source>
        <dbReference type="SAM" id="MobiDB-lite"/>
    </source>
</evidence>
<dbReference type="RefSeq" id="XP_031026585.1">
    <property type="nucleotide sequence ID" value="XM_031167331.1"/>
</dbReference>
<accession>A0A507C9J0</accession>
<evidence type="ECO:0000313" key="3">
    <source>
        <dbReference type="Proteomes" id="UP000319731"/>
    </source>
</evidence>
<gene>
    <name evidence="2" type="ORF">SmJEL517_g01403</name>
</gene>
<reference evidence="2 3" key="1">
    <citation type="journal article" date="2019" name="Sci. Rep.">
        <title>Comparative genomics of chytrid fungi reveal insights into the obligate biotrophic and pathogenic lifestyle of Synchytrium endobioticum.</title>
        <authorList>
            <person name="van de Vossenberg B.T.L.H."/>
            <person name="Warris S."/>
            <person name="Nguyen H.D.T."/>
            <person name="van Gent-Pelzer M.P.E."/>
            <person name="Joly D.L."/>
            <person name="van de Geest H.C."/>
            <person name="Bonants P.J.M."/>
            <person name="Smith D.S."/>
            <person name="Levesque C.A."/>
            <person name="van der Lee T.A.J."/>
        </authorList>
    </citation>
    <scope>NUCLEOTIDE SEQUENCE [LARGE SCALE GENOMIC DNA]</scope>
    <source>
        <strain evidence="2 3">JEL517</strain>
    </source>
</reference>
<dbReference type="AlphaFoldDB" id="A0A507C9J0"/>
<keyword evidence="3" id="KW-1185">Reference proteome</keyword>
<sequence>MSVISASPPKSKLLISRGQGPFKPDNKGIRTHYFNRTVEMLIPIPRDLSPESITEISAHLRRHSFQYQQIVIAPTQLIAPAFLDKYIRKCWTTALTCDAQIDAGDVIAITPDGKKTRMTILWLDASSYLRPSASSFFSKGRMILNLTKDTYERAGLVGKKCKFNESAERFNVTIDIANTSFSPKSKLYDRVLWCLTHTMTTSRTFFVSCHDRETGEPVKVTFEQQHASTKEYTTPAQIRQMEGIMIPDIGTSLKTQTEVKYAGMSKDEKEEENSRLEELFEWLGMVELGSPRVSFMSQTNPFICVYEPPPTSASGTLLACRWQSSFISCLSIQRVVDDLQKTITVHSIPWASVMVWGFADAPVSWDTYEHGYFANGENDYACVFGKDSGWLLYQAVGSFDSAA</sequence>
<dbReference type="InterPro" id="IPR013893">
    <property type="entry name" value="RNase_P_Rpp40"/>
</dbReference>
<dbReference type="OrthoDB" id="63112at2759"/>
<organism evidence="2 3">
    <name type="scientific">Synchytrium microbalum</name>
    <dbReference type="NCBI Taxonomy" id="1806994"/>
    <lineage>
        <taxon>Eukaryota</taxon>
        <taxon>Fungi</taxon>
        <taxon>Fungi incertae sedis</taxon>
        <taxon>Chytridiomycota</taxon>
        <taxon>Chytridiomycota incertae sedis</taxon>
        <taxon>Chytridiomycetes</taxon>
        <taxon>Synchytriales</taxon>
        <taxon>Synchytriaceae</taxon>
        <taxon>Synchytrium</taxon>
    </lineage>
</organism>
<dbReference type="GO" id="GO:0030681">
    <property type="term" value="C:multimeric ribonuclease P complex"/>
    <property type="evidence" value="ECO:0007669"/>
    <property type="project" value="TreeGrafter"/>
</dbReference>
<dbReference type="STRING" id="1806994.A0A507C9J0"/>
<evidence type="ECO:0000313" key="2">
    <source>
        <dbReference type="EMBL" id="TPX36272.1"/>
    </source>
</evidence>
<dbReference type="GeneID" id="42002628"/>
<comment type="caution">
    <text evidence="2">The sequence shown here is derived from an EMBL/GenBank/DDBJ whole genome shotgun (WGS) entry which is preliminary data.</text>
</comment>
<dbReference type="Pfam" id="PF08584">
    <property type="entry name" value="Ribonuc_P_40"/>
    <property type="match status" value="1"/>
</dbReference>
<dbReference type="GO" id="GO:0000447">
    <property type="term" value="P:endonucleolytic cleavage in ITS1 to separate SSU-rRNA from 5.8S rRNA and LSU-rRNA from tricistronic rRNA transcript (SSU-rRNA, 5.8S rRNA, LSU-rRNA)"/>
    <property type="evidence" value="ECO:0007669"/>
    <property type="project" value="TreeGrafter"/>
</dbReference>
<feature type="region of interest" description="Disordered" evidence="1">
    <location>
        <begin position="1"/>
        <end position="21"/>
    </location>
</feature>
<name>A0A507C9J0_9FUNG</name>